<reference evidence="2" key="1">
    <citation type="submission" date="2020-06" db="EMBL/GenBank/DDBJ databases">
        <title>Draft genome of Bugula neritina, a colonial animal packing powerful symbionts and potential medicines.</title>
        <authorList>
            <person name="Rayko M."/>
        </authorList>
    </citation>
    <scope>NUCLEOTIDE SEQUENCE [LARGE SCALE GENOMIC DNA]</scope>
    <source>
        <strain evidence="2">Kwan_BN1</strain>
    </source>
</reference>
<feature type="compositionally biased region" description="Polar residues" evidence="1">
    <location>
        <begin position="72"/>
        <end position="81"/>
    </location>
</feature>
<sequence length="116" mass="12921">MDKELRENILKSAKQSYAPAELEPAAAFRCVSAAEAEEIGNRLYAGHRKKNSDGEPAAKNGQEVPQKRGRNTVGSSTRLHTNLPYSAKVRCSRNPVKFIGKHKYVNDIAQTQPHQY</sequence>
<name>A0A7J7JUK2_BUGNE</name>
<evidence type="ECO:0000313" key="2">
    <source>
        <dbReference type="EMBL" id="KAF6030042.1"/>
    </source>
</evidence>
<evidence type="ECO:0000256" key="1">
    <source>
        <dbReference type="SAM" id="MobiDB-lite"/>
    </source>
</evidence>
<proteinExistence type="predicted"/>
<protein>
    <submittedName>
        <fullName evidence="2">Uncharacterized protein</fullName>
    </submittedName>
</protein>
<evidence type="ECO:0000313" key="3">
    <source>
        <dbReference type="Proteomes" id="UP000593567"/>
    </source>
</evidence>
<keyword evidence="3" id="KW-1185">Reference proteome</keyword>
<dbReference type="EMBL" id="VXIV02001762">
    <property type="protein sequence ID" value="KAF6030042.1"/>
    <property type="molecule type" value="Genomic_DNA"/>
</dbReference>
<dbReference type="AlphaFoldDB" id="A0A7J7JUK2"/>
<feature type="region of interest" description="Disordered" evidence="1">
    <location>
        <begin position="45"/>
        <end position="81"/>
    </location>
</feature>
<accession>A0A7J7JUK2</accession>
<organism evidence="2 3">
    <name type="scientific">Bugula neritina</name>
    <name type="common">Brown bryozoan</name>
    <name type="synonym">Sertularia neritina</name>
    <dbReference type="NCBI Taxonomy" id="10212"/>
    <lineage>
        <taxon>Eukaryota</taxon>
        <taxon>Metazoa</taxon>
        <taxon>Spiralia</taxon>
        <taxon>Lophotrochozoa</taxon>
        <taxon>Bryozoa</taxon>
        <taxon>Gymnolaemata</taxon>
        <taxon>Cheilostomatida</taxon>
        <taxon>Flustrina</taxon>
        <taxon>Buguloidea</taxon>
        <taxon>Bugulidae</taxon>
        <taxon>Bugula</taxon>
    </lineage>
</organism>
<gene>
    <name evidence="2" type="ORF">EB796_011664</name>
</gene>
<dbReference type="Proteomes" id="UP000593567">
    <property type="component" value="Unassembled WGS sequence"/>
</dbReference>
<comment type="caution">
    <text evidence="2">The sequence shown here is derived from an EMBL/GenBank/DDBJ whole genome shotgun (WGS) entry which is preliminary data.</text>
</comment>